<reference evidence="2" key="1">
    <citation type="submission" date="2021-05" db="EMBL/GenBank/DDBJ databases">
        <title>Comparative genomics of three Colletotrichum scovillei strains and genetic complementation revealed genes involved fungal growth and virulence on chili pepper.</title>
        <authorList>
            <person name="Hsieh D.-K."/>
            <person name="Chuang S.-C."/>
            <person name="Chen C.-Y."/>
            <person name="Chao Y.-T."/>
            <person name="Lu M.-Y.J."/>
            <person name="Lee M.-H."/>
            <person name="Shih M.-C."/>
        </authorList>
    </citation>
    <scope>NUCLEOTIDE SEQUENCE</scope>
    <source>
        <strain evidence="2">Coll-153</strain>
    </source>
</reference>
<gene>
    <name evidence="2" type="ORF">JMJ77_003072</name>
</gene>
<evidence type="ECO:0000313" key="2">
    <source>
        <dbReference type="EMBL" id="KAG7043366.1"/>
    </source>
</evidence>
<dbReference type="OrthoDB" id="5428890at2759"/>
<proteinExistence type="predicted"/>
<feature type="transmembrane region" description="Helical" evidence="1">
    <location>
        <begin position="327"/>
        <end position="352"/>
    </location>
</feature>
<dbReference type="EMBL" id="JAESDN010000012">
    <property type="protein sequence ID" value="KAG7043366.1"/>
    <property type="molecule type" value="Genomic_DNA"/>
</dbReference>
<dbReference type="AlphaFoldDB" id="A0A9P7QWK8"/>
<dbReference type="Proteomes" id="UP000699042">
    <property type="component" value="Unassembled WGS sequence"/>
</dbReference>
<keyword evidence="1" id="KW-1133">Transmembrane helix</keyword>
<name>A0A9P7QWK8_9PEZI</name>
<keyword evidence="1" id="KW-0472">Membrane</keyword>
<organism evidence="2 3">
    <name type="scientific">Colletotrichum scovillei</name>
    <dbReference type="NCBI Taxonomy" id="1209932"/>
    <lineage>
        <taxon>Eukaryota</taxon>
        <taxon>Fungi</taxon>
        <taxon>Dikarya</taxon>
        <taxon>Ascomycota</taxon>
        <taxon>Pezizomycotina</taxon>
        <taxon>Sordariomycetes</taxon>
        <taxon>Hypocreomycetidae</taxon>
        <taxon>Glomerellales</taxon>
        <taxon>Glomerellaceae</taxon>
        <taxon>Colletotrichum</taxon>
        <taxon>Colletotrichum acutatum species complex</taxon>
    </lineage>
</organism>
<keyword evidence="1" id="KW-0812">Transmembrane</keyword>
<comment type="caution">
    <text evidence="2">The sequence shown here is derived from an EMBL/GenBank/DDBJ whole genome shotgun (WGS) entry which is preliminary data.</text>
</comment>
<sequence length="366" mass="41437">MGERESRLDDRTIADSIWGPCESDQVASDRDRRLARFFTYCAEQRPPPCFDQPSIVGHTKDVEGAIRLLKSSPLIRKDLLLNQESAEMSSVASVESALRMMLMTECESEGTVAMGSGNIYRWDNSETLVDYLGRVYTQSTPTDVPKDPIDHTKLRCYILTKDAGIKIQQTEKLSDHLYLNCGSRTKILYVFSHKAFLECSRETLKASRPDLSHTTEEALSLGCLPPKLIEETLRTYDLLFPLIGSARSRRGLQDWIKRDHLDASLLKASTGLSKKGTPRTLHDLYEDFPYWAPQLARLLEEVDDPTPTTRWERYAERRKSHRHTYKCAIAALVVAAVSGTLATLLAAVQVWISYCDWDKNGNKTLC</sequence>
<evidence type="ECO:0000313" key="3">
    <source>
        <dbReference type="Proteomes" id="UP000699042"/>
    </source>
</evidence>
<protein>
    <submittedName>
        <fullName evidence="2">Uncharacterized protein</fullName>
    </submittedName>
</protein>
<evidence type="ECO:0000256" key="1">
    <source>
        <dbReference type="SAM" id="Phobius"/>
    </source>
</evidence>
<accession>A0A9P7QWK8</accession>
<keyword evidence="3" id="KW-1185">Reference proteome</keyword>